<evidence type="ECO:0000313" key="4">
    <source>
        <dbReference type="EMBL" id="MBB6480947.1"/>
    </source>
</evidence>
<dbReference type="SMART" id="SM00448">
    <property type="entry name" value="REC"/>
    <property type="match status" value="1"/>
</dbReference>
<dbReference type="InterPro" id="IPR001789">
    <property type="entry name" value="Sig_transdc_resp-reg_receiver"/>
</dbReference>
<accession>A0A841RCI8</accession>
<name>A0A841RCI8_9SPIO</name>
<dbReference type="PANTHER" id="PTHR37299:SF1">
    <property type="entry name" value="STAGE 0 SPORULATION PROTEIN A HOMOLOG"/>
    <property type="match status" value="1"/>
</dbReference>
<gene>
    <name evidence="4" type="ORF">HNR50_002620</name>
</gene>
<dbReference type="EMBL" id="JACHGJ010000004">
    <property type="protein sequence ID" value="MBB6480947.1"/>
    <property type="molecule type" value="Genomic_DNA"/>
</dbReference>
<evidence type="ECO:0000256" key="1">
    <source>
        <dbReference type="PROSITE-ProRule" id="PRU00169"/>
    </source>
</evidence>
<dbReference type="RefSeq" id="WP_184747190.1">
    <property type="nucleotide sequence ID" value="NZ_JACHGJ010000004.1"/>
</dbReference>
<sequence>MPAHKIKVLIADDEAPARKRLKTLLEPYENLQICAEAEDGDQVLRLIIEKSPDLAFLDINMPGASVFNTIPSLKSPPLIVFQTAYSQYGADAYNIDAIDYLMKPVSRERFARAIDKVMEKLDMTGKEKFTHNPDTHPEKNSDVISVKSGESLRIIRIDMIRRVSFEDGFSFIHSGDEKIYSDKPLSHFVSQLENRGFYQVSRSDLISLKKLAKLHPFFNGQYVAEMTNGEKVHVSRRRVQGLKELIGS</sequence>
<comment type="caution">
    <text evidence="4">The sequence shown here is derived from an EMBL/GenBank/DDBJ whole genome shotgun (WGS) entry which is preliminary data.</text>
</comment>
<proteinExistence type="predicted"/>
<evidence type="ECO:0000259" key="2">
    <source>
        <dbReference type="PROSITE" id="PS50110"/>
    </source>
</evidence>
<dbReference type="SMART" id="SM00850">
    <property type="entry name" value="LytTR"/>
    <property type="match status" value="1"/>
</dbReference>
<dbReference type="PANTHER" id="PTHR37299">
    <property type="entry name" value="TRANSCRIPTIONAL REGULATOR-RELATED"/>
    <property type="match status" value="1"/>
</dbReference>
<dbReference type="Proteomes" id="UP000587760">
    <property type="component" value="Unassembled WGS sequence"/>
</dbReference>
<dbReference type="Gene3D" id="3.40.50.2300">
    <property type="match status" value="1"/>
</dbReference>
<dbReference type="PROSITE" id="PS50930">
    <property type="entry name" value="HTH_LYTTR"/>
    <property type="match status" value="1"/>
</dbReference>
<organism evidence="4 5">
    <name type="scientific">Spirochaeta isovalerica</name>
    <dbReference type="NCBI Taxonomy" id="150"/>
    <lineage>
        <taxon>Bacteria</taxon>
        <taxon>Pseudomonadati</taxon>
        <taxon>Spirochaetota</taxon>
        <taxon>Spirochaetia</taxon>
        <taxon>Spirochaetales</taxon>
        <taxon>Spirochaetaceae</taxon>
        <taxon>Spirochaeta</taxon>
    </lineage>
</organism>
<dbReference type="Pfam" id="PF04397">
    <property type="entry name" value="LytTR"/>
    <property type="match status" value="1"/>
</dbReference>
<evidence type="ECO:0000259" key="3">
    <source>
        <dbReference type="PROSITE" id="PS50930"/>
    </source>
</evidence>
<dbReference type="Pfam" id="PF00072">
    <property type="entry name" value="Response_reg"/>
    <property type="match status" value="1"/>
</dbReference>
<dbReference type="InterPro" id="IPR007492">
    <property type="entry name" value="LytTR_DNA-bd_dom"/>
</dbReference>
<dbReference type="InterPro" id="IPR046947">
    <property type="entry name" value="LytR-like"/>
</dbReference>
<feature type="domain" description="HTH LytTR-type" evidence="3">
    <location>
        <begin position="144"/>
        <end position="248"/>
    </location>
</feature>
<evidence type="ECO:0000313" key="5">
    <source>
        <dbReference type="Proteomes" id="UP000587760"/>
    </source>
</evidence>
<dbReference type="SUPFAM" id="SSF52172">
    <property type="entry name" value="CheY-like"/>
    <property type="match status" value="1"/>
</dbReference>
<keyword evidence="4" id="KW-0238">DNA-binding</keyword>
<dbReference type="GO" id="GO:0000156">
    <property type="term" value="F:phosphorelay response regulator activity"/>
    <property type="evidence" value="ECO:0007669"/>
    <property type="project" value="InterPro"/>
</dbReference>
<feature type="modified residue" description="4-aspartylphosphate" evidence="1">
    <location>
        <position position="58"/>
    </location>
</feature>
<dbReference type="InterPro" id="IPR011006">
    <property type="entry name" value="CheY-like_superfamily"/>
</dbReference>
<dbReference type="GO" id="GO:0003677">
    <property type="term" value="F:DNA binding"/>
    <property type="evidence" value="ECO:0007669"/>
    <property type="project" value="UniProtKB-KW"/>
</dbReference>
<keyword evidence="1" id="KW-0597">Phosphoprotein</keyword>
<reference evidence="4 5" key="1">
    <citation type="submission" date="2020-08" db="EMBL/GenBank/DDBJ databases">
        <title>Genomic Encyclopedia of Type Strains, Phase IV (KMG-IV): sequencing the most valuable type-strain genomes for metagenomic binning, comparative biology and taxonomic classification.</title>
        <authorList>
            <person name="Goeker M."/>
        </authorList>
    </citation>
    <scope>NUCLEOTIDE SEQUENCE [LARGE SCALE GENOMIC DNA]</scope>
    <source>
        <strain evidence="4 5">DSM 2461</strain>
    </source>
</reference>
<keyword evidence="5" id="KW-1185">Reference proteome</keyword>
<dbReference type="AlphaFoldDB" id="A0A841RCI8"/>
<dbReference type="PROSITE" id="PS50110">
    <property type="entry name" value="RESPONSE_REGULATORY"/>
    <property type="match status" value="1"/>
</dbReference>
<feature type="domain" description="Response regulatory" evidence="2">
    <location>
        <begin position="7"/>
        <end position="118"/>
    </location>
</feature>
<dbReference type="Gene3D" id="2.40.50.1020">
    <property type="entry name" value="LytTr DNA-binding domain"/>
    <property type="match status" value="1"/>
</dbReference>
<protein>
    <submittedName>
        <fullName evidence="4">DNA-binding LytR/AlgR family response regulator</fullName>
    </submittedName>
</protein>